<dbReference type="Proteomes" id="UP000008827">
    <property type="component" value="Chromosome 15"/>
</dbReference>
<reference evidence="3" key="2">
    <citation type="submission" date="2018-02" db="UniProtKB">
        <authorList>
            <consortium name="EnsemblPlants"/>
        </authorList>
    </citation>
    <scope>IDENTIFICATION</scope>
    <source>
        <strain evidence="3">Williams 82</strain>
    </source>
</reference>
<evidence type="ECO:0000313" key="4">
    <source>
        <dbReference type="Proteomes" id="UP000008827"/>
    </source>
</evidence>
<organism evidence="2">
    <name type="scientific">Glycine max</name>
    <name type="common">Soybean</name>
    <name type="synonym">Glycine hispida</name>
    <dbReference type="NCBI Taxonomy" id="3847"/>
    <lineage>
        <taxon>Eukaryota</taxon>
        <taxon>Viridiplantae</taxon>
        <taxon>Streptophyta</taxon>
        <taxon>Embryophyta</taxon>
        <taxon>Tracheophyta</taxon>
        <taxon>Spermatophyta</taxon>
        <taxon>Magnoliopsida</taxon>
        <taxon>eudicotyledons</taxon>
        <taxon>Gunneridae</taxon>
        <taxon>Pentapetalae</taxon>
        <taxon>rosids</taxon>
        <taxon>fabids</taxon>
        <taxon>Fabales</taxon>
        <taxon>Fabaceae</taxon>
        <taxon>Papilionoideae</taxon>
        <taxon>50 kb inversion clade</taxon>
        <taxon>NPAAA clade</taxon>
        <taxon>indigoferoid/millettioid clade</taxon>
        <taxon>Phaseoleae</taxon>
        <taxon>Glycine</taxon>
        <taxon>Glycine subgen. Soja</taxon>
    </lineage>
</organism>
<dbReference type="Gramene" id="KRH12577">
    <property type="protein sequence ID" value="KRH12577"/>
    <property type="gene ID" value="GLYMA_15G180100"/>
</dbReference>
<name>A0A0R0G2Z3_SOYBN</name>
<dbReference type="AlphaFoldDB" id="A0A0R0G2Z3"/>
<evidence type="ECO:0000256" key="1">
    <source>
        <dbReference type="SAM" id="SignalP"/>
    </source>
</evidence>
<gene>
    <name evidence="2" type="ORF">GLYMA_15G180100</name>
</gene>
<evidence type="ECO:0000313" key="3">
    <source>
        <dbReference type="EnsemblPlants" id="KRH12577"/>
    </source>
</evidence>
<protein>
    <submittedName>
        <fullName evidence="2 3">Uncharacterized protein</fullName>
    </submittedName>
</protein>
<feature type="chain" id="PRO_5014521191" evidence="1">
    <location>
        <begin position="26"/>
        <end position="82"/>
    </location>
</feature>
<dbReference type="InParanoid" id="A0A0R0G2Z3"/>
<reference evidence="2" key="3">
    <citation type="submission" date="2018-07" db="EMBL/GenBank/DDBJ databases">
        <title>WGS assembly of Glycine max.</title>
        <authorList>
            <person name="Schmutz J."/>
            <person name="Cannon S."/>
            <person name="Schlueter J."/>
            <person name="Ma J."/>
            <person name="Mitros T."/>
            <person name="Nelson W."/>
            <person name="Hyten D."/>
            <person name="Song Q."/>
            <person name="Thelen J."/>
            <person name="Cheng J."/>
            <person name="Xu D."/>
            <person name="Hellsten U."/>
            <person name="May G."/>
            <person name="Yu Y."/>
            <person name="Sakurai T."/>
            <person name="Umezawa T."/>
            <person name="Bhattacharyya M."/>
            <person name="Sandhu D."/>
            <person name="Valliyodan B."/>
            <person name="Lindquist E."/>
            <person name="Peto M."/>
            <person name="Grant D."/>
            <person name="Shu S."/>
            <person name="Goodstein D."/>
            <person name="Barry K."/>
            <person name="Futrell-Griggs M."/>
            <person name="Abernathy B."/>
            <person name="Du J."/>
            <person name="Tian Z."/>
            <person name="Zhu L."/>
            <person name="Gill N."/>
            <person name="Joshi T."/>
            <person name="Libault M."/>
            <person name="Sethuraman A."/>
            <person name="Zhang X."/>
            <person name="Shinozaki K."/>
            <person name="Nguyen H."/>
            <person name="Wing R."/>
            <person name="Cregan P."/>
            <person name="Specht J."/>
            <person name="Grimwood J."/>
            <person name="Rokhsar D."/>
            <person name="Stacey G."/>
            <person name="Shoemaker R."/>
            <person name="Jackson S."/>
        </authorList>
    </citation>
    <scope>NUCLEOTIDE SEQUENCE</scope>
    <source>
        <tissue evidence="2">Callus</tissue>
    </source>
</reference>
<sequence>MRTEGLRSLFPFLFLFSLAPNRGPSALLLWGLCSTSLPQSLCFATTEVDFGHHKPYLLILPNPSCDHQSYFHPHGFFSYNNC</sequence>
<proteinExistence type="predicted"/>
<accession>A0A0R0G2Z3</accession>
<evidence type="ECO:0000313" key="2">
    <source>
        <dbReference type="EMBL" id="KRH12577.1"/>
    </source>
</evidence>
<dbReference type="EnsemblPlants" id="KRH12577">
    <property type="protein sequence ID" value="KRH12577"/>
    <property type="gene ID" value="GLYMA_15G180100"/>
</dbReference>
<dbReference type="EMBL" id="CM000848">
    <property type="protein sequence ID" value="KRH12577.1"/>
    <property type="molecule type" value="Genomic_DNA"/>
</dbReference>
<reference evidence="2 3" key="1">
    <citation type="journal article" date="2010" name="Nature">
        <title>Genome sequence of the palaeopolyploid soybean.</title>
        <authorList>
            <person name="Schmutz J."/>
            <person name="Cannon S.B."/>
            <person name="Schlueter J."/>
            <person name="Ma J."/>
            <person name="Mitros T."/>
            <person name="Nelson W."/>
            <person name="Hyten D.L."/>
            <person name="Song Q."/>
            <person name="Thelen J.J."/>
            <person name="Cheng J."/>
            <person name="Xu D."/>
            <person name="Hellsten U."/>
            <person name="May G.D."/>
            <person name="Yu Y."/>
            <person name="Sakurai T."/>
            <person name="Umezawa T."/>
            <person name="Bhattacharyya M.K."/>
            <person name="Sandhu D."/>
            <person name="Valliyodan B."/>
            <person name="Lindquist E."/>
            <person name="Peto M."/>
            <person name="Grant D."/>
            <person name="Shu S."/>
            <person name="Goodstein D."/>
            <person name="Barry K."/>
            <person name="Futrell-Griggs M."/>
            <person name="Abernathy B."/>
            <person name="Du J."/>
            <person name="Tian Z."/>
            <person name="Zhu L."/>
            <person name="Gill N."/>
            <person name="Joshi T."/>
            <person name="Libault M."/>
            <person name="Sethuraman A."/>
            <person name="Zhang X.-C."/>
            <person name="Shinozaki K."/>
            <person name="Nguyen H.T."/>
            <person name="Wing R.A."/>
            <person name="Cregan P."/>
            <person name="Specht J."/>
            <person name="Grimwood J."/>
            <person name="Rokhsar D."/>
            <person name="Stacey G."/>
            <person name="Shoemaker R.C."/>
            <person name="Jackson S.A."/>
        </authorList>
    </citation>
    <scope>NUCLEOTIDE SEQUENCE [LARGE SCALE GENOMIC DNA]</scope>
    <source>
        <strain evidence="3">cv. Williams 82</strain>
        <tissue evidence="2">Callus</tissue>
    </source>
</reference>
<feature type="signal peptide" evidence="1">
    <location>
        <begin position="1"/>
        <end position="25"/>
    </location>
</feature>
<keyword evidence="1" id="KW-0732">Signal</keyword>
<keyword evidence="4" id="KW-1185">Reference proteome</keyword>